<dbReference type="AlphaFoldDB" id="A0A936YVU3"/>
<name>A0A936YVU3_9BURK</name>
<accession>A0A936YVU3</accession>
<keyword evidence="3" id="KW-1185">Reference proteome</keyword>
<organism evidence="2 3">
    <name type="scientific">Ramlibacter monticola</name>
    <dbReference type="NCBI Taxonomy" id="1926872"/>
    <lineage>
        <taxon>Bacteria</taxon>
        <taxon>Pseudomonadati</taxon>
        <taxon>Pseudomonadota</taxon>
        <taxon>Betaproteobacteria</taxon>
        <taxon>Burkholderiales</taxon>
        <taxon>Comamonadaceae</taxon>
        <taxon>Ramlibacter</taxon>
    </lineage>
</organism>
<proteinExistence type="predicted"/>
<sequence length="62" mass="7222">MNVSCRRATELLSQQLDRELALDEKAALRAHLLICRGCRAVDHQFRFLREAVRTLVARDDRD</sequence>
<evidence type="ECO:0000259" key="1">
    <source>
        <dbReference type="Pfam" id="PF13490"/>
    </source>
</evidence>
<reference evidence="2 3" key="1">
    <citation type="journal article" date="2017" name="Int. J. Syst. Evol. Microbiol.">
        <title>Ramlibacter monticola sp. nov., isolated from forest soil.</title>
        <authorList>
            <person name="Chaudhary D.K."/>
            <person name="Kim J."/>
        </authorList>
    </citation>
    <scope>NUCLEOTIDE SEQUENCE [LARGE SCALE GENOMIC DNA]</scope>
    <source>
        <strain evidence="2 3">KACC 19175</strain>
    </source>
</reference>
<dbReference type="Pfam" id="PF13490">
    <property type="entry name" value="zf-HC2"/>
    <property type="match status" value="1"/>
</dbReference>
<evidence type="ECO:0000313" key="3">
    <source>
        <dbReference type="Proteomes" id="UP000599109"/>
    </source>
</evidence>
<dbReference type="EMBL" id="JAEQNE010000001">
    <property type="protein sequence ID" value="MBL0389684.1"/>
    <property type="molecule type" value="Genomic_DNA"/>
</dbReference>
<dbReference type="InterPro" id="IPR027383">
    <property type="entry name" value="Znf_put"/>
</dbReference>
<evidence type="ECO:0000313" key="2">
    <source>
        <dbReference type="EMBL" id="MBL0389684.1"/>
    </source>
</evidence>
<dbReference type="Proteomes" id="UP000599109">
    <property type="component" value="Unassembled WGS sequence"/>
</dbReference>
<comment type="caution">
    <text evidence="2">The sequence shown here is derived from an EMBL/GenBank/DDBJ whole genome shotgun (WGS) entry which is preliminary data.</text>
</comment>
<gene>
    <name evidence="2" type="ORF">JJ685_00870</name>
</gene>
<feature type="domain" description="Putative zinc-finger" evidence="1">
    <location>
        <begin position="5"/>
        <end position="39"/>
    </location>
</feature>
<protein>
    <submittedName>
        <fullName evidence="2">Zf-HC2 domain-containing protein</fullName>
    </submittedName>
</protein>